<dbReference type="InterPro" id="IPR022061">
    <property type="entry name" value="DUF3617"/>
</dbReference>
<organism evidence="2 3">
    <name type="scientific">Ramlibacter pinisoli</name>
    <dbReference type="NCBI Taxonomy" id="2682844"/>
    <lineage>
        <taxon>Bacteria</taxon>
        <taxon>Pseudomonadati</taxon>
        <taxon>Pseudomonadota</taxon>
        <taxon>Betaproteobacteria</taxon>
        <taxon>Burkholderiales</taxon>
        <taxon>Comamonadaceae</taxon>
        <taxon>Ramlibacter</taxon>
    </lineage>
</organism>
<name>A0A6N8IUC3_9BURK</name>
<dbReference type="RefSeq" id="WP_157398586.1">
    <property type="nucleotide sequence ID" value="NZ_WSEL01000006.1"/>
</dbReference>
<reference evidence="2 3" key="1">
    <citation type="submission" date="2019-12" db="EMBL/GenBank/DDBJ databases">
        <authorList>
            <person name="Huq M.A."/>
        </authorList>
    </citation>
    <scope>NUCLEOTIDE SEQUENCE [LARGE SCALE GENOMIC DNA]</scope>
    <source>
        <strain evidence="2 3">MAH-25</strain>
    </source>
</reference>
<comment type="caution">
    <text evidence="2">The sequence shown here is derived from an EMBL/GenBank/DDBJ whole genome shotgun (WGS) entry which is preliminary data.</text>
</comment>
<dbReference type="EMBL" id="WSEL01000006">
    <property type="protein sequence ID" value="MVQ30457.1"/>
    <property type="molecule type" value="Genomic_DNA"/>
</dbReference>
<sequence>MSRLAVLAVLAAACAAAPATAQTLKPGLWEMQQKVGGNPQMDQAMAEMQKQLAAMPPEQRKQMEAMMAGRGMQVAPGAGGAMAVKVCMTREMVERNEVPASQGDCKTTQQSRSGSTLTMAFTCSKPPSKGESQITMVGSDAFTSKTTVTSTEAGKAPATTTIEGTGKWLGADCGSVKPVQPPKN</sequence>
<feature type="signal peptide" evidence="1">
    <location>
        <begin position="1"/>
        <end position="21"/>
    </location>
</feature>
<keyword evidence="3" id="KW-1185">Reference proteome</keyword>
<evidence type="ECO:0000256" key="1">
    <source>
        <dbReference type="SAM" id="SignalP"/>
    </source>
</evidence>
<dbReference type="Proteomes" id="UP000469385">
    <property type="component" value="Unassembled WGS sequence"/>
</dbReference>
<protein>
    <submittedName>
        <fullName evidence="2">DUF3617 family protein</fullName>
    </submittedName>
</protein>
<accession>A0A6N8IUC3</accession>
<proteinExistence type="predicted"/>
<dbReference type="AlphaFoldDB" id="A0A6N8IUC3"/>
<keyword evidence="1" id="KW-0732">Signal</keyword>
<evidence type="ECO:0000313" key="2">
    <source>
        <dbReference type="EMBL" id="MVQ30457.1"/>
    </source>
</evidence>
<gene>
    <name evidence="2" type="ORF">GON04_13430</name>
</gene>
<evidence type="ECO:0000313" key="3">
    <source>
        <dbReference type="Proteomes" id="UP000469385"/>
    </source>
</evidence>
<feature type="chain" id="PRO_5027082196" evidence="1">
    <location>
        <begin position="22"/>
        <end position="184"/>
    </location>
</feature>
<dbReference type="Pfam" id="PF12276">
    <property type="entry name" value="DUF3617"/>
    <property type="match status" value="1"/>
</dbReference>